<dbReference type="AlphaFoldDB" id="A0A518D8R0"/>
<dbReference type="RefSeq" id="WP_145282138.1">
    <property type="nucleotide sequence ID" value="NZ_CP036291.1"/>
</dbReference>
<dbReference type="KEGG" id="pnd:Pla175_12230"/>
<accession>A0A518D8R0</accession>
<sequence length="396" mass="41859" precursor="true">MKRKICAKTAYVACLAVSLCTAGVVSAQNAGGNSADNTIDLLGMAEVGSGVELASYDSPGIGTLGIGKGCSPKFYVGAEYLQVRANFSENITYVERDLSNLPNGQFTFNQFDFNYGSSYRMYGGYRLCDCGCDLQFTYSNFSSDASFTSPAATTDISYVAPLEVVATLPGQTVSGSSSMQLLSYDLGVSKTIPLGSPLGCCDSGCGDACCGDVCCGDACGGCGCFCPAWDIVWTGALRWADLDVTRNFASQGGTPTPLGQRTGNSLLEFEGGGFRTGMLGRRYLGKNGMASLFLKGDMSLLLGDLTITSASIDRTTGVNNVSRQSISCTHVIPVTEIEAGGTVSITKYINVSAGYFLAAWHDLGIREEYNFGLQNQYDDANILGLDGWFLRAEASF</sequence>
<name>A0A518D8R0_9BACT</name>
<proteinExistence type="predicted"/>
<keyword evidence="1" id="KW-0732">Signal</keyword>
<dbReference type="OrthoDB" id="248064at2"/>
<reference evidence="2 3" key="1">
    <citation type="submission" date="2019-02" db="EMBL/GenBank/DDBJ databases">
        <title>Deep-cultivation of Planctomycetes and their phenomic and genomic characterization uncovers novel biology.</title>
        <authorList>
            <person name="Wiegand S."/>
            <person name="Jogler M."/>
            <person name="Boedeker C."/>
            <person name="Pinto D."/>
            <person name="Vollmers J."/>
            <person name="Rivas-Marin E."/>
            <person name="Kohn T."/>
            <person name="Peeters S.H."/>
            <person name="Heuer A."/>
            <person name="Rast P."/>
            <person name="Oberbeckmann S."/>
            <person name="Bunk B."/>
            <person name="Jeske O."/>
            <person name="Meyerdierks A."/>
            <person name="Storesund J.E."/>
            <person name="Kallscheuer N."/>
            <person name="Luecker S."/>
            <person name="Lage O.M."/>
            <person name="Pohl T."/>
            <person name="Merkel B.J."/>
            <person name="Hornburger P."/>
            <person name="Mueller R.-W."/>
            <person name="Bruemmer F."/>
            <person name="Labrenz M."/>
            <person name="Spormann A.M."/>
            <person name="Op den Camp H."/>
            <person name="Overmann J."/>
            <person name="Amann R."/>
            <person name="Jetten M.S.M."/>
            <person name="Mascher T."/>
            <person name="Medema M.H."/>
            <person name="Devos D.P."/>
            <person name="Kaster A.-K."/>
            <person name="Ovreas L."/>
            <person name="Rohde M."/>
            <person name="Galperin M.Y."/>
            <person name="Jogler C."/>
        </authorList>
    </citation>
    <scope>NUCLEOTIDE SEQUENCE [LARGE SCALE GENOMIC DNA]</scope>
    <source>
        <strain evidence="2 3">Pla175</strain>
    </source>
</reference>
<evidence type="ECO:0000313" key="2">
    <source>
        <dbReference type="EMBL" id="QDU87856.1"/>
    </source>
</evidence>
<feature type="signal peptide" evidence="1">
    <location>
        <begin position="1"/>
        <end position="27"/>
    </location>
</feature>
<evidence type="ECO:0000256" key="1">
    <source>
        <dbReference type="SAM" id="SignalP"/>
    </source>
</evidence>
<gene>
    <name evidence="2" type="ORF">Pla175_12230</name>
</gene>
<dbReference type="EMBL" id="CP036291">
    <property type="protein sequence ID" value="QDU87856.1"/>
    <property type="molecule type" value="Genomic_DNA"/>
</dbReference>
<evidence type="ECO:0000313" key="3">
    <source>
        <dbReference type="Proteomes" id="UP000317429"/>
    </source>
</evidence>
<keyword evidence="3" id="KW-1185">Reference proteome</keyword>
<protein>
    <submittedName>
        <fullName evidence="2">Uncharacterized protein</fullName>
    </submittedName>
</protein>
<dbReference type="Proteomes" id="UP000317429">
    <property type="component" value="Chromosome"/>
</dbReference>
<feature type="chain" id="PRO_5022051620" evidence="1">
    <location>
        <begin position="28"/>
        <end position="396"/>
    </location>
</feature>
<organism evidence="2 3">
    <name type="scientific">Pirellulimonas nuda</name>
    <dbReference type="NCBI Taxonomy" id="2528009"/>
    <lineage>
        <taxon>Bacteria</taxon>
        <taxon>Pseudomonadati</taxon>
        <taxon>Planctomycetota</taxon>
        <taxon>Planctomycetia</taxon>
        <taxon>Pirellulales</taxon>
        <taxon>Lacipirellulaceae</taxon>
        <taxon>Pirellulimonas</taxon>
    </lineage>
</organism>